<dbReference type="EMBL" id="CP124543">
    <property type="protein sequence ID" value="WGV24622.1"/>
    <property type="molecule type" value="Genomic_DNA"/>
</dbReference>
<keyword evidence="3" id="KW-1185">Reference proteome</keyword>
<gene>
    <name evidence="2" type="ORF">QI031_23055</name>
</gene>
<evidence type="ECO:0008006" key="4">
    <source>
        <dbReference type="Google" id="ProtNLM"/>
    </source>
</evidence>
<dbReference type="RefSeq" id="WP_281481941.1">
    <property type="nucleotide sequence ID" value="NZ_CP124543.1"/>
</dbReference>
<dbReference type="AlphaFoldDB" id="A0AAJ6NQA8"/>
<dbReference type="InterPro" id="IPR011010">
    <property type="entry name" value="DNA_brk_join_enz"/>
</dbReference>
<proteinExistence type="predicted"/>
<protein>
    <recommendedName>
        <fullName evidence="4">Integrase</fullName>
    </recommendedName>
</protein>
<name>A0AAJ6NQA8_9CYAN</name>
<dbReference type="InterPro" id="IPR013762">
    <property type="entry name" value="Integrase-like_cat_sf"/>
</dbReference>
<dbReference type="Gene3D" id="1.10.443.10">
    <property type="entry name" value="Intergrase catalytic core"/>
    <property type="match status" value="1"/>
</dbReference>
<evidence type="ECO:0000313" key="2">
    <source>
        <dbReference type="EMBL" id="WGV24622.1"/>
    </source>
</evidence>
<dbReference type="KEGG" id="hbq:QI031_23055"/>
<evidence type="ECO:0000256" key="1">
    <source>
        <dbReference type="ARBA" id="ARBA00023172"/>
    </source>
</evidence>
<accession>A0AAJ6NQA8</accession>
<organism evidence="2 3">
    <name type="scientific">Halotia branconii CENA392</name>
    <dbReference type="NCBI Taxonomy" id="1539056"/>
    <lineage>
        <taxon>Bacteria</taxon>
        <taxon>Bacillati</taxon>
        <taxon>Cyanobacteriota</taxon>
        <taxon>Cyanophyceae</taxon>
        <taxon>Nostocales</taxon>
        <taxon>Nodulariaceae</taxon>
        <taxon>Halotia</taxon>
    </lineage>
</organism>
<evidence type="ECO:0000313" key="3">
    <source>
        <dbReference type="Proteomes" id="UP001223520"/>
    </source>
</evidence>
<dbReference type="GO" id="GO:0003677">
    <property type="term" value="F:DNA binding"/>
    <property type="evidence" value="ECO:0007669"/>
    <property type="project" value="InterPro"/>
</dbReference>
<dbReference type="GO" id="GO:0006310">
    <property type="term" value="P:DNA recombination"/>
    <property type="evidence" value="ECO:0007669"/>
    <property type="project" value="UniProtKB-KW"/>
</dbReference>
<dbReference type="GO" id="GO:0015074">
    <property type="term" value="P:DNA integration"/>
    <property type="evidence" value="ECO:0007669"/>
    <property type="project" value="InterPro"/>
</dbReference>
<sequence>MTQLVKQGLVSEYRKPYQCRHTFITLCLEADIDAKDVGRWVGNSPEIIYKHYAGNKRNLQVPKL</sequence>
<dbReference type="Proteomes" id="UP001223520">
    <property type="component" value="Chromosome"/>
</dbReference>
<reference evidence="2 3" key="1">
    <citation type="journal article" date="2023" name="Limnol Oceanogr Lett">
        <title>Environmental adaptations by the intertidal Antarctic cyanobacterium Halotia branconii CENA392 as revealed using long-read genome sequencing.</title>
        <authorList>
            <person name="Dextro R.B."/>
            <person name="Delbaje E."/>
            <person name="Freitas P.N.N."/>
            <person name="Geraldes V."/>
            <person name="Pinto E."/>
            <person name="Long P.F."/>
            <person name="Fiore M.F."/>
        </authorList>
    </citation>
    <scope>NUCLEOTIDE SEQUENCE [LARGE SCALE GENOMIC DNA]</scope>
    <source>
        <strain evidence="2 3">CENA392</strain>
    </source>
</reference>
<dbReference type="SUPFAM" id="SSF56349">
    <property type="entry name" value="DNA breaking-rejoining enzymes"/>
    <property type="match status" value="1"/>
</dbReference>
<keyword evidence="1" id="KW-0233">DNA recombination</keyword>